<name>A0A6A6RAA1_9PEZI</name>
<evidence type="ECO:0000256" key="1">
    <source>
        <dbReference type="SAM" id="MobiDB-lite"/>
    </source>
</evidence>
<protein>
    <submittedName>
        <fullName evidence="2">Uncharacterized protein</fullName>
    </submittedName>
</protein>
<accession>A0A6A6RAA1</accession>
<keyword evidence="3" id="KW-1185">Reference proteome</keyword>
<organism evidence="2 3">
    <name type="scientific">Lophium mytilinum</name>
    <dbReference type="NCBI Taxonomy" id="390894"/>
    <lineage>
        <taxon>Eukaryota</taxon>
        <taxon>Fungi</taxon>
        <taxon>Dikarya</taxon>
        <taxon>Ascomycota</taxon>
        <taxon>Pezizomycotina</taxon>
        <taxon>Dothideomycetes</taxon>
        <taxon>Pleosporomycetidae</taxon>
        <taxon>Mytilinidiales</taxon>
        <taxon>Mytilinidiaceae</taxon>
        <taxon>Lophium</taxon>
    </lineage>
</organism>
<dbReference type="EMBL" id="MU004183">
    <property type="protein sequence ID" value="KAF2500427.1"/>
    <property type="molecule type" value="Genomic_DNA"/>
</dbReference>
<dbReference type="Proteomes" id="UP000799750">
    <property type="component" value="Unassembled WGS sequence"/>
</dbReference>
<feature type="region of interest" description="Disordered" evidence="1">
    <location>
        <begin position="53"/>
        <end position="76"/>
    </location>
</feature>
<feature type="compositionally biased region" description="Basic and acidic residues" evidence="1">
    <location>
        <begin position="96"/>
        <end position="116"/>
    </location>
</feature>
<proteinExistence type="predicted"/>
<reference evidence="2" key="1">
    <citation type="journal article" date="2020" name="Stud. Mycol.">
        <title>101 Dothideomycetes genomes: a test case for predicting lifestyles and emergence of pathogens.</title>
        <authorList>
            <person name="Haridas S."/>
            <person name="Albert R."/>
            <person name="Binder M."/>
            <person name="Bloem J."/>
            <person name="Labutti K."/>
            <person name="Salamov A."/>
            <person name="Andreopoulos B."/>
            <person name="Baker S."/>
            <person name="Barry K."/>
            <person name="Bills G."/>
            <person name="Bluhm B."/>
            <person name="Cannon C."/>
            <person name="Castanera R."/>
            <person name="Culley D."/>
            <person name="Daum C."/>
            <person name="Ezra D."/>
            <person name="Gonzalez J."/>
            <person name="Henrissat B."/>
            <person name="Kuo A."/>
            <person name="Liang C."/>
            <person name="Lipzen A."/>
            <person name="Lutzoni F."/>
            <person name="Magnuson J."/>
            <person name="Mondo S."/>
            <person name="Nolan M."/>
            <person name="Ohm R."/>
            <person name="Pangilinan J."/>
            <person name="Park H.-J."/>
            <person name="Ramirez L."/>
            <person name="Alfaro M."/>
            <person name="Sun H."/>
            <person name="Tritt A."/>
            <person name="Yoshinaga Y."/>
            <person name="Zwiers L.-H."/>
            <person name="Turgeon B."/>
            <person name="Goodwin S."/>
            <person name="Spatafora J."/>
            <person name="Crous P."/>
            <person name="Grigoriev I."/>
        </authorList>
    </citation>
    <scope>NUCLEOTIDE SEQUENCE</scope>
    <source>
        <strain evidence="2">CBS 269.34</strain>
    </source>
</reference>
<evidence type="ECO:0000313" key="2">
    <source>
        <dbReference type="EMBL" id="KAF2500427.1"/>
    </source>
</evidence>
<sequence length="130" mass="14479">MPTKHIPASTINFTKTPRWCLCPRVEQPVNPSPHSYSEVARIWHDSYSTLEKHAQAGRNRTSTLCSSECGPSEASGRIQNASSLLCSCFSNLQARTRRDRDTRSESIQRGSPCREARRGKKPSASCDNPC</sequence>
<feature type="region of interest" description="Disordered" evidence="1">
    <location>
        <begin position="95"/>
        <end position="130"/>
    </location>
</feature>
<gene>
    <name evidence="2" type="ORF">BU16DRAFT_246560</name>
</gene>
<dbReference type="AlphaFoldDB" id="A0A6A6RAA1"/>
<evidence type="ECO:0000313" key="3">
    <source>
        <dbReference type="Proteomes" id="UP000799750"/>
    </source>
</evidence>